<sequence>MKWTDIVTAISSVVSNIIALAALIISIRRRPRHKR</sequence>
<protein>
    <submittedName>
        <fullName evidence="2">Uncharacterized protein</fullName>
    </submittedName>
</protein>
<name>A0A6N2TSD6_BIFAD</name>
<keyword evidence="1" id="KW-0472">Membrane</keyword>
<gene>
    <name evidence="2" type="ORF">BALFYP80_01589</name>
</gene>
<organism evidence="2">
    <name type="scientific">Bifidobacterium adolescentis</name>
    <dbReference type="NCBI Taxonomy" id="1680"/>
    <lineage>
        <taxon>Bacteria</taxon>
        <taxon>Bacillati</taxon>
        <taxon>Actinomycetota</taxon>
        <taxon>Actinomycetes</taxon>
        <taxon>Bifidobacteriales</taxon>
        <taxon>Bifidobacteriaceae</taxon>
        <taxon>Bifidobacterium</taxon>
    </lineage>
</organism>
<keyword evidence="1" id="KW-0812">Transmembrane</keyword>
<reference evidence="2" key="1">
    <citation type="submission" date="2019-11" db="EMBL/GenBank/DDBJ databases">
        <authorList>
            <person name="Feng L."/>
        </authorList>
    </citation>
    <scope>NUCLEOTIDE SEQUENCE</scope>
    <source>
        <strain evidence="2">BAdolescentisLFYP80</strain>
    </source>
</reference>
<evidence type="ECO:0000256" key="1">
    <source>
        <dbReference type="SAM" id="Phobius"/>
    </source>
</evidence>
<proteinExistence type="predicted"/>
<dbReference type="AlphaFoldDB" id="A0A6N2TSD6"/>
<accession>A0A6N2TSD6</accession>
<dbReference type="EMBL" id="CACRSR010000013">
    <property type="protein sequence ID" value="VYT08814.1"/>
    <property type="molecule type" value="Genomic_DNA"/>
</dbReference>
<feature type="transmembrane region" description="Helical" evidence="1">
    <location>
        <begin position="6"/>
        <end position="27"/>
    </location>
</feature>
<evidence type="ECO:0000313" key="2">
    <source>
        <dbReference type="EMBL" id="VYT08814.1"/>
    </source>
</evidence>
<keyword evidence="1" id="KW-1133">Transmembrane helix</keyword>